<dbReference type="Proteomes" id="UP000001052">
    <property type="component" value="Chromosome"/>
</dbReference>
<dbReference type="EMBL" id="CP001734">
    <property type="protein sequence ID" value="ACV69469.1"/>
    <property type="molecule type" value="Genomic_DNA"/>
</dbReference>
<evidence type="ECO:0000313" key="2">
    <source>
        <dbReference type="Proteomes" id="UP000001052"/>
    </source>
</evidence>
<protein>
    <submittedName>
        <fullName evidence="1">Uncharacterized protein</fullName>
    </submittedName>
</protein>
<dbReference type="AlphaFoldDB" id="C8X4X2"/>
<dbReference type="RefSeq" id="WP_015752610.1">
    <property type="nucleotide sequence ID" value="NC_013223.1"/>
</dbReference>
<reference evidence="2" key="1">
    <citation type="submission" date="2009-09" db="EMBL/GenBank/DDBJ databases">
        <title>The complete chromosome of Desulfohalobium retbaense DSM 5692.</title>
        <authorList>
            <consortium name="US DOE Joint Genome Institute (JGI-PGF)"/>
            <person name="Lucas S."/>
            <person name="Copeland A."/>
            <person name="Lapidus A."/>
            <person name="Glavina del Rio T."/>
            <person name="Dalin E."/>
            <person name="Tice H."/>
            <person name="Bruce D."/>
            <person name="Goodwin L."/>
            <person name="Pitluck S."/>
            <person name="Kyrpides N."/>
            <person name="Mavromatis K."/>
            <person name="Ivanova N."/>
            <person name="Mikhailova N."/>
            <person name="Munk A.C."/>
            <person name="Brettin T."/>
            <person name="Detter J.C."/>
            <person name="Han C."/>
            <person name="Tapia R."/>
            <person name="Larimer F."/>
            <person name="Land M."/>
            <person name="Hauser L."/>
            <person name="Markowitz V."/>
            <person name="Cheng J.-F."/>
            <person name="Hugenholtz P."/>
            <person name="Woyke T."/>
            <person name="Wu D."/>
            <person name="Spring S."/>
            <person name="Klenk H.-P."/>
            <person name="Eisen J.A."/>
        </authorList>
    </citation>
    <scope>NUCLEOTIDE SEQUENCE [LARGE SCALE GENOMIC DNA]</scope>
    <source>
        <strain evidence="2">DSM 5692</strain>
    </source>
</reference>
<evidence type="ECO:0000313" key="1">
    <source>
        <dbReference type="EMBL" id="ACV69469.1"/>
    </source>
</evidence>
<dbReference type="KEGG" id="drt:Dret_2185"/>
<gene>
    <name evidence="1" type="ordered locus">Dret_2185</name>
</gene>
<accession>C8X4X2</accession>
<organism evidence="1 2">
    <name type="scientific">Desulfohalobium retbaense (strain ATCC 49708 / DSM 5692 / JCM 16813 / HR100)</name>
    <dbReference type="NCBI Taxonomy" id="485915"/>
    <lineage>
        <taxon>Bacteria</taxon>
        <taxon>Pseudomonadati</taxon>
        <taxon>Thermodesulfobacteriota</taxon>
        <taxon>Desulfovibrionia</taxon>
        <taxon>Desulfovibrionales</taxon>
        <taxon>Desulfohalobiaceae</taxon>
        <taxon>Desulfohalobium</taxon>
    </lineage>
</organism>
<keyword evidence="2" id="KW-1185">Reference proteome</keyword>
<reference evidence="1 2" key="2">
    <citation type="journal article" date="2010" name="Stand. Genomic Sci.">
        <title>Complete genome sequence of Desulfohalobium retbaense type strain (HR(100)).</title>
        <authorList>
            <person name="Spring S."/>
            <person name="Nolan M."/>
            <person name="Lapidus A."/>
            <person name="Glavina Del Rio T."/>
            <person name="Copeland A."/>
            <person name="Tice H."/>
            <person name="Cheng J.F."/>
            <person name="Lucas S."/>
            <person name="Land M."/>
            <person name="Chen F."/>
            <person name="Bruce D."/>
            <person name="Goodwin L."/>
            <person name="Pitluck S."/>
            <person name="Ivanova N."/>
            <person name="Mavromatis K."/>
            <person name="Mikhailova N."/>
            <person name="Pati A."/>
            <person name="Chen A."/>
            <person name="Palaniappan K."/>
            <person name="Hauser L."/>
            <person name="Chang Y.J."/>
            <person name="Jeffries C.D."/>
            <person name="Munk C."/>
            <person name="Kiss H."/>
            <person name="Chain P."/>
            <person name="Han C."/>
            <person name="Brettin T."/>
            <person name="Detter J.C."/>
            <person name="Schuler E."/>
            <person name="Goker M."/>
            <person name="Rohde M."/>
            <person name="Bristow J."/>
            <person name="Eisen J.A."/>
            <person name="Markowitz V."/>
            <person name="Hugenholtz P."/>
            <person name="Kyrpides N.C."/>
            <person name="Klenk H.P."/>
        </authorList>
    </citation>
    <scope>NUCLEOTIDE SEQUENCE [LARGE SCALE GENOMIC DNA]</scope>
    <source>
        <strain evidence="1 2">DSM 5692</strain>
    </source>
</reference>
<name>C8X4X2_DESRD</name>
<sequence>MQRKSLPQITNLMYIEPDWELQIPEEQGEELLVRLQRKTE</sequence>
<proteinExistence type="predicted"/>
<dbReference type="STRING" id="485915.Dret_2185"/>
<dbReference type="HOGENOM" id="CLU_3288555_0_0_7"/>